<dbReference type="STRING" id="246786.GS18_0211455"/>
<proteinExistence type="predicted"/>
<accession>A0A084GWL8</accession>
<dbReference type="InterPro" id="IPR020277">
    <property type="entry name" value="DUF2624"/>
</dbReference>
<name>A0A084GWL8_METID</name>
<dbReference type="Pfam" id="PF11116">
    <property type="entry name" value="DUF2624"/>
    <property type="match status" value="1"/>
</dbReference>
<keyword evidence="1" id="KW-0808">Transferase</keyword>
<gene>
    <name evidence="1" type="ORF">GS18_0211455</name>
</gene>
<dbReference type="Proteomes" id="UP000028549">
    <property type="component" value="Unassembled WGS sequence"/>
</dbReference>
<evidence type="ECO:0000313" key="2">
    <source>
        <dbReference type="Proteomes" id="UP000028549"/>
    </source>
</evidence>
<dbReference type="OrthoDB" id="2969575at2"/>
<evidence type="ECO:0000313" key="1">
    <source>
        <dbReference type="EMBL" id="KEZ51730.1"/>
    </source>
</evidence>
<keyword evidence="2" id="KW-1185">Reference proteome</keyword>
<keyword evidence="1" id="KW-0489">Methyltransferase</keyword>
<comment type="caution">
    <text evidence="1">The sequence shown here is derived from an EMBL/GenBank/DDBJ whole genome shotgun (WGS) entry which is preliminary data.</text>
</comment>
<sequence length="84" mass="9440">MILFQKIVNQKLNTLDTDGLLQLAKQNNLSISRPQAQEIVKIIRGKNINIFNDAERIDLLKRVAAITSPATAQKVNQLLQQFIG</sequence>
<dbReference type="AlphaFoldDB" id="A0A084GWL8"/>
<protein>
    <submittedName>
        <fullName evidence="1">tRNA methyltransferase</fullName>
    </submittedName>
</protein>
<dbReference type="GO" id="GO:0008168">
    <property type="term" value="F:methyltransferase activity"/>
    <property type="evidence" value="ECO:0007669"/>
    <property type="project" value="UniProtKB-KW"/>
</dbReference>
<organism evidence="1 2">
    <name type="scientific">Metabacillus indicus</name>
    <name type="common">Bacillus indicus</name>
    <dbReference type="NCBI Taxonomy" id="246786"/>
    <lineage>
        <taxon>Bacteria</taxon>
        <taxon>Bacillati</taxon>
        <taxon>Bacillota</taxon>
        <taxon>Bacilli</taxon>
        <taxon>Bacillales</taxon>
        <taxon>Bacillaceae</taxon>
        <taxon>Metabacillus</taxon>
    </lineage>
</organism>
<dbReference type="EMBL" id="JNVC02000005">
    <property type="protein sequence ID" value="KEZ51730.1"/>
    <property type="molecule type" value="Genomic_DNA"/>
</dbReference>
<reference evidence="1 2" key="1">
    <citation type="journal article" date="2005" name="Int. J. Syst. Evol. Microbiol.">
        <title>Bacillus cibi sp. nov., isolated from jeotgal, a traditional Korean fermented seafood.</title>
        <authorList>
            <person name="Yoon J.H."/>
            <person name="Lee C.H."/>
            <person name="Oh T.K."/>
        </authorList>
    </citation>
    <scope>NUCLEOTIDE SEQUENCE [LARGE SCALE GENOMIC DNA]</scope>
    <source>
        <strain evidence="1 2">DSM 16189</strain>
    </source>
</reference>
<dbReference type="GO" id="GO:0032259">
    <property type="term" value="P:methylation"/>
    <property type="evidence" value="ECO:0007669"/>
    <property type="project" value="UniProtKB-KW"/>
</dbReference>